<dbReference type="AlphaFoldDB" id="A0AAD3H2F5"/>
<comment type="caution">
    <text evidence="7">The sequence shown here is derived from an EMBL/GenBank/DDBJ whole genome shotgun (WGS) entry which is preliminary data.</text>
</comment>
<feature type="region of interest" description="Disordered" evidence="5">
    <location>
        <begin position="1"/>
        <end position="56"/>
    </location>
</feature>
<gene>
    <name evidence="7" type="ORF">CTEN210_04312</name>
</gene>
<evidence type="ECO:0000256" key="3">
    <source>
        <dbReference type="ARBA" id="ARBA00022833"/>
    </source>
</evidence>
<dbReference type="Pfam" id="PF01753">
    <property type="entry name" value="zf-MYND"/>
    <property type="match status" value="1"/>
</dbReference>
<evidence type="ECO:0000256" key="1">
    <source>
        <dbReference type="ARBA" id="ARBA00022723"/>
    </source>
</evidence>
<accession>A0AAD3H2F5</accession>
<evidence type="ECO:0000313" key="7">
    <source>
        <dbReference type="EMBL" id="GFH47836.1"/>
    </source>
</evidence>
<evidence type="ECO:0000259" key="6">
    <source>
        <dbReference type="PROSITE" id="PS50865"/>
    </source>
</evidence>
<keyword evidence="8" id="KW-1185">Reference proteome</keyword>
<protein>
    <recommendedName>
        <fullName evidence="6">MYND-type domain-containing protein</fullName>
    </recommendedName>
</protein>
<dbReference type="PROSITE" id="PS50865">
    <property type="entry name" value="ZF_MYND_2"/>
    <property type="match status" value="1"/>
</dbReference>
<dbReference type="InterPro" id="IPR002893">
    <property type="entry name" value="Znf_MYND"/>
</dbReference>
<name>A0AAD3H2F5_9STRA</name>
<keyword evidence="2 4" id="KW-0863">Zinc-finger</keyword>
<keyword evidence="3" id="KW-0862">Zinc</keyword>
<evidence type="ECO:0000256" key="2">
    <source>
        <dbReference type="ARBA" id="ARBA00022771"/>
    </source>
</evidence>
<dbReference type="SUPFAM" id="SSF144232">
    <property type="entry name" value="HIT/MYND zinc finger-like"/>
    <property type="match status" value="1"/>
</dbReference>
<keyword evidence="1" id="KW-0479">Metal-binding</keyword>
<feature type="compositionally biased region" description="Polar residues" evidence="5">
    <location>
        <begin position="41"/>
        <end position="56"/>
    </location>
</feature>
<organism evidence="7 8">
    <name type="scientific">Chaetoceros tenuissimus</name>
    <dbReference type="NCBI Taxonomy" id="426638"/>
    <lineage>
        <taxon>Eukaryota</taxon>
        <taxon>Sar</taxon>
        <taxon>Stramenopiles</taxon>
        <taxon>Ochrophyta</taxon>
        <taxon>Bacillariophyta</taxon>
        <taxon>Coscinodiscophyceae</taxon>
        <taxon>Chaetocerotophycidae</taxon>
        <taxon>Chaetocerotales</taxon>
        <taxon>Chaetocerotaceae</taxon>
        <taxon>Chaetoceros</taxon>
    </lineage>
</organism>
<feature type="domain" description="MYND-type" evidence="6">
    <location>
        <begin position="340"/>
        <end position="386"/>
    </location>
</feature>
<dbReference type="GO" id="GO:0008270">
    <property type="term" value="F:zinc ion binding"/>
    <property type="evidence" value="ECO:0007669"/>
    <property type="project" value="UniProtKB-KW"/>
</dbReference>
<dbReference type="EMBL" id="BLLK01000023">
    <property type="protein sequence ID" value="GFH47836.1"/>
    <property type="molecule type" value="Genomic_DNA"/>
</dbReference>
<sequence>MGKKSKRRTGKQKQKQENVYGNSENVIAPEDNNVEQKMDESSSQNFTDVEDQPQNSSIVEDVEDVDSNLPEEEYHELYLLANHYGQEAARQNHGAWSPPVGGPSNHPYRSVDLKLSIGSDEEISHLDVLLGTEEGKEAFHEFLMWSLSDKADLTPKKFKRLALAKYLMEGNISIDDILSKRIEIFQDADQQIYTFEFQEGIDLVMNGIQFDNLVFKEEFQSELEDILLEGYRDLPVHDYLYDSFQVVVSKFSNQKGICLKDCPFVGLSKLCLDEIIGNMVLSSLSVEDLQDQKKISYVRMIETYYTHQLRTTKEESFGNTIYAQEILVSLFKLFEEMHSCWRCKRWLLKGRGSAETLICASCKCAVYCSQECQVNDWREGKHKRCCEHIGLEWSLYEANKKRVGKALRQERIFTKPLIVNGVEMECFLRPSEKLDYFLCRKDSIENARLASMDAFYENVARLACGGKHPIFGDDTLSLQLQEKMSSEEYEDLFLYFDRGSFAIEEMALTDRDRFTREEISTVLNISQIIKYQIDSYGMNAADRDNLLFHDLSVDQFITIYICYEPLNLHKKFFGYDFDKFKTKQSYCKN</sequence>
<reference evidence="7 8" key="1">
    <citation type="journal article" date="2021" name="Sci. Rep.">
        <title>The genome of the diatom Chaetoceros tenuissimus carries an ancient integrated fragment of an extant virus.</title>
        <authorList>
            <person name="Hongo Y."/>
            <person name="Kimura K."/>
            <person name="Takaki Y."/>
            <person name="Yoshida Y."/>
            <person name="Baba S."/>
            <person name="Kobayashi G."/>
            <person name="Nagasaki K."/>
            <person name="Hano T."/>
            <person name="Tomaru Y."/>
        </authorList>
    </citation>
    <scope>NUCLEOTIDE SEQUENCE [LARGE SCALE GENOMIC DNA]</scope>
    <source>
        <strain evidence="7 8">NIES-3715</strain>
    </source>
</reference>
<evidence type="ECO:0000313" key="8">
    <source>
        <dbReference type="Proteomes" id="UP001054902"/>
    </source>
</evidence>
<evidence type="ECO:0000256" key="4">
    <source>
        <dbReference type="PROSITE-ProRule" id="PRU00134"/>
    </source>
</evidence>
<feature type="compositionally biased region" description="Basic residues" evidence="5">
    <location>
        <begin position="1"/>
        <end position="13"/>
    </location>
</feature>
<dbReference type="Proteomes" id="UP001054902">
    <property type="component" value="Unassembled WGS sequence"/>
</dbReference>
<dbReference type="Gene3D" id="6.10.140.2220">
    <property type="match status" value="1"/>
</dbReference>
<proteinExistence type="predicted"/>
<evidence type="ECO:0000256" key="5">
    <source>
        <dbReference type="SAM" id="MobiDB-lite"/>
    </source>
</evidence>